<comment type="subcellular location">
    <subcellularLocation>
        <location evidence="1">Membrane</location>
        <topology evidence="1">Multi-pass membrane protein</topology>
    </subcellularLocation>
</comment>
<keyword evidence="2 5" id="KW-0812">Transmembrane</keyword>
<dbReference type="Gene3D" id="3.30.750.24">
    <property type="entry name" value="STAS domain"/>
    <property type="match status" value="1"/>
</dbReference>
<organism evidence="8 9">
    <name type="scientific">Cotesia congregata</name>
    <name type="common">Parasitoid wasp</name>
    <name type="synonym">Apanteles congregatus</name>
    <dbReference type="NCBI Taxonomy" id="51543"/>
    <lineage>
        <taxon>Eukaryota</taxon>
        <taxon>Metazoa</taxon>
        <taxon>Ecdysozoa</taxon>
        <taxon>Arthropoda</taxon>
        <taxon>Hexapoda</taxon>
        <taxon>Insecta</taxon>
        <taxon>Pterygota</taxon>
        <taxon>Neoptera</taxon>
        <taxon>Endopterygota</taxon>
        <taxon>Hymenoptera</taxon>
        <taxon>Apocrita</taxon>
        <taxon>Ichneumonoidea</taxon>
        <taxon>Braconidae</taxon>
        <taxon>Microgastrinae</taxon>
        <taxon>Cotesia</taxon>
    </lineage>
</organism>
<sequence length="593" mass="64695">MESGINNNDDLSELTPLLRRDMTVPVRARAKEILVKRIPILGWLPNYTWGKLVQDALAGITVGLTAIPQGIAYAVVAGLPAQYGLYSSFMGCFAYFIFGSTKDVTIGPTAIMALLVQPFVIKFGNDFAVLLCFLSGCIIILMGLLHIGFLVNFISMPVICGFTNAAALIIGASQLHTLFGIQGKTETFIDSIVKVVKNIKQVKLWDTVLGVVSIIILVGLKQLPGSRSGSAGKKIMWLLSLGRNAIVVITGIILAYTLSLYDNNPFIITGNITEGLPSLSLPPFSTEFNSTKYEFTDMVRELGSSLASIPLIAILESIAIAKAFAKGKSVDANQEMIALGFCNLFGSFVRSMPVAGSFTRTAINSASGVKTPMGGIVTGSLVLLACGLLTSTFKFIPKCTLAAVIIVAMYYMLEFHIFRVLWRSKKIDILPLSVTLVCCLLINLEYGMIIGILLNLILLLYFSARPGLTIEERNIEGIDVLLVAPEQSLSFPAAEYLRERVIEWCDKRSSSIPVIIDGKCIHRIDTTVAKNLGLLHKDLESRNQKLIFWNWCDGVKNTLINYDKNLTVNFRDSANVAQLLSDENSDITIISAL</sequence>
<dbReference type="InterPro" id="IPR036513">
    <property type="entry name" value="STAS_dom_sf"/>
</dbReference>
<evidence type="ECO:0000256" key="2">
    <source>
        <dbReference type="ARBA" id="ARBA00022692"/>
    </source>
</evidence>
<dbReference type="PANTHER" id="PTHR11814">
    <property type="entry name" value="SULFATE TRANSPORTER"/>
    <property type="match status" value="1"/>
</dbReference>
<dbReference type="Pfam" id="PF00916">
    <property type="entry name" value="Sulfate_transp"/>
    <property type="match status" value="1"/>
</dbReference>
<dbReference type="InterPro" id="IPR011547">
    <property type="entry name" value="SLC26A/SulP_dom"/>
</dbReference>
<evidence type="ECO:0000313" key="9">
    <source>
        <dbReference type="Proteomes" id="UP000786811"/>
    </source>
</evidence>
<name>A0A8J2H991_COTCN</name>
<evidence type="ECO:0000256" key="3">
    <source>
        <dbReference type="ARBA" id="ARBA00022989"/>
    </source>
</evidence>
<dbReference type="GO" id="GO:0016020">
    <property type="term" value="C:membrane"/>
    <property type="evidence" value="ECO:0007669"/>
    <property type="project" value="UniProtKB-SubCell"/>
</dbReference>
<comment type="caution">
    <text evidence="8">The sequence shown here is derived from an EMBL/GenBank/DDBJ whole genome shotgun (WGS) entry which is preliminary data.</text>
</comment>
<keyword evidence="4 5" id="KW-0472">Membrane</keyword>
<feature type="domain" description="STAS" evidence="7">
    <location>
        <begin position="478"/>
        <end position="560"/>
    </location>
</feature>
<dbReference type="SUPFAM" id="SSF52091">
    <property type="entry name" value="SpoIIaa-like"/>
    <property type="match status" value="1"/>
</dbReference>
<dbReference type="InterPro" id="IPR002645">
    <property type="entry name" value="STAS_dom"/>
</dbReference>
<proteinExistence type="predicted"/>
<feature type="domain" description="SLC26A/SulP transporter" evidence="6">
    <location>
        <begin position="52"/>
        <end position="430"/>
    </location>
</feature>
<feature type="transmembrane region" description="Helical" evidence="5">
    <location>
        <begin position="400"/>
        <end position="422"/>
    </location>
</feature>
<evidence type="ECO:0000259" key="7">
    <source>
        <dbReference type="Pfam" id="PF01740"/>
    </source>
</evidence>
<dbReference type="InterPro" id="IPR001902">
    <property type="entry name" value="SLC26A/SulP_fam"/>
</dbReference>
<feature type="transmembrane region" description="Helical" evidence="5">
    <location>
        <begin position="202"/>
        <end position="223"/>
    </location>
</feature>
<dbReference type="OrthoDB" id="288203at2759"/>
<feature type="transmembrane region" description="Helical" evidence="5">
    <location>
        <begin position="127"/>
        <end position="151"/>
    </location>
</feature>
<dbReference type="GO" id="GO:0055085">
    <property type="term" value="P:transmembrane transport"/>
    <property type="evidence" value="ECO:0007669"/>
    <property type="project" value="InterPro"/>
</dbReference>
<dbReference type="Pfam" id="PF01740">
    <property type="entry name" value="STAS"/>
    <property type="match status" value="1"/>
</dbReference>
<gene>
    <name evidence="8" type="ORF">HICCMSTLAB_LOCUS4660</name>
</gene>
<reference evidence="8" key="1">
    <citation type="submission" date="2021-04" db="EMBL/GenBank/DDBJ databases">
        <authorList>
            <person name="Chebbi M.A.C M."/>
        </authorList>
    </citation>
    <scope>NUCLEOTIDE SEQUENCE</scope>
</reference>
<evidence type="ECO:0000256" key="4">
    <source>
        <dbReference type="ARBA" id="ARBA00023136"/>
    </source>
</evidence>
<dbReference type="EMBL" id="CAJNRD030001119">
    <property type="protein sequence ID" value="CAG5087959.1"/>
    <property type="molecule type" value="Genomic_DNA"/>
</dbReference>
<feature type="transmembrane region" description="Helical" evidence="5">
    <location>
        <begin position="302"/>
        <end position="324"/>
    </location>
</feature>
<dbReference type="CDD" id="cd07042">
    <property type="entry name" value="STAS_SulP_like_sulfate_transporter"/>
    <property type="match status" value="1"/>
</dbReference>
<feature type="transmembrane region" description="Helical" evidence="5">
    <location>
        <begin position="104"/>
        <end position="121"/>
    </location>
</feature>
<evidence type="ECO:0000313" key="8">
    <source>
        <dbReference type="EMBL" id="CAG5087959.1"/>
    </source>
</evidence>
<evidence type="ECO:0000256" key="5">
    <source>
        <dbReference type="SAM" id="Phobius"/>
    </source>
</evidence>
<evidence type="ECO:0000259" key="6">
    <source>
        <dbReference type="Pfam" id="PF00916"/>
    </source>
</evidence>
<feature type="transmembrane region" description="Helical" evidence="5">
    <location>
        <begin position="336"/>
        <end position="353"/>
    </location>
</feature>
<protein>
    <submittedName>
        <fullName evidence="8">Similar to SLC26A11: Sodium-independent sulfate anion transporter (Homo sapiens)</fullName>
    </submittedName>
</protein>
<keyword evidence="3 5" id="KW-1133">Transmembrane helix</keyword>
<evidence type="ECO:0000256" key="1">
    <source>
        <dbReference type="ARBA" id="ARBA00004141"/>
    </source>
</evidence>
<feature type="transmembrane region" description="Helical" evidence="5">
    <location>
        <begin position="158"/>
        <end position="182"/>
    </location>
</feature>
<accession>A0A8J2H991</accession>
<feature type="transmembrane region" description="Helical" evidence="5">
    <location>
        <begin position="373"/>
        <end position="393"/>
    </location>
</feature>
<dbReference type="AlphaFoldDB" id="A0A8J2H991"/>
<feature type="transmembrane region" description="Helical" evidence="5">
    <location>
        <begin position="434"/>
        <end position="462"/>
    </location>
</feature>
<feature type="transmembrane region" description="Helical" evidence="5">
    <location>
        <begin position="235"/>
        <end position="256"/>
    </location>
</feature>
<keyword evidence="9" id="KW-1185">Reference proteome</keyword>
<dbReference type="Proteomes" id="UP000786811">
    <property type="component" value="Unassembled WGS sequence"/>
</dbReference>